<gene>
    <name evidence="4" type="primary">Ccdc42_0</name>
    <name evidence="4" type="ORF">SAKLUC_R05646</name>
</gene>
<accession>A0A7K8YN70</accession>
<dbReference type="Proteomes" id="UP000558958">
    <property type="component" value="Unassembled WGS sequence"/>
</dbReference>
<dbReference type="GO" id="GO:0005856">
    <property type="term" value="C:cytoskeleton"/>
    <property type="evidence" value="ECO:0007669"/>
    <property type="project" value="UniProtKB-ARBA"/>
</dbReference>
<protein>
    <submittedName>
        <fullName evidence="4">CCD42 protein</fullName>
    </submittedName>
</protein>
<dbReference type="InterPro" id="IPR025252">
    <property type="entry name" value="DUF4200"/>
</dbReference>
<dbReference type="AlphaFoldDB" id="A0A7K8YN70"/>
<proteinExistence type="predicted"/>
<dbReference type="GO" id="GO:0007286">
    <property type="term" value="P:spermatid development"/>
    <property type="evidence" value="ECO:0007669"/>
    <property type="project" value="TreeGrafter"/>
</dbReference>
<dbReference type="PANTHER" id="PTHR21683">
    <property type="entry name" value="COILED-COIL DOMAIN-CONTAINING PROTEIN 42 LIKE-2-LIKE-RELATED"/>
    <property type="match status" value="1"/>
</dbReference>
<feature type="coiled-coil region" evidence="2">
    <location>
        <begin position="9"/>
        <end position="71"/>
    </location>
</feature>
<reference evidence="4 5" key="1">
    <citation type="submission" date="2019-09" db="EMBL/GenBank/DDBJ databases">
        <title>Bird 10,000 Genomes (B10K) Project - Family phase.</title>
        <authorList>
            <person name="Zhang G."/>
        </authorList>
    </citation>
    <scope>NUCLEOTIDE SEQUENCE [LARGE SCALE GENOMIC DNA]</scope>
    <source>
        <strain evidence="4">B10K-DU-001-06</strain>
        <tissue evidence="4">Muscle</tissue>
    </source>
</reference>
<evidence type="ECO:0000313" key="5">
    <source>
        <dbReference type="Proteomes" id="UP000558958"/>
    </source>
</evidence>
<feature type="non-terminal residue" evidence="4">
    <location>
        <position position="233"/>
    </location>
</feature>
<evidence type="ECO:0000313" key="4">
    <source>
        <dbReference type="EMBL" id="NXG04403.1"/>
    </source>
</evidence>
<dbReference type="PANTHER" id="PTHR21683:SF8">
    <property type="entry name" value="COILED-COIL DOMAIN-CONTAINING PROTEIN 42"/>
    <property type="match status" value="1"/>
</dbReference>
<feature type="non-terminal residue" evidence="4">
    <location>
        <position position="1"/>
    </location>
</feature>
<name>A0A7K8YN70_9PASS</name>
<evidence type="ECO:0000256" key="2">
    <source>
        <dbReference type="SAM" id="Coils"/>
    </source>
</evidence>
<sequence>DPASSFISLLKKKEEVRRLEKALAKKEEAFRERMEVIAEQWNDLHARRDQLKAYMESCKRTVQENDMLRNEALKKANKDREGNIKRDNELLRDMRELEALRKHHQKLSKKLLKYSMFKRYLEDVVENSQFQDIEEITLFYQRLVRSRKELLQSQQWHKKLTEKAKVLLEQHRTEKEAEILQCKSDLVQLKQYLDQARSDVPLWEDRWADIQNRAAKKTMKLKAIEMAIHNLFQ</sequence>
<evidence type="ECO:0000259" key="3">
    <source>
        <dbReference type="Pfam" id="PF13863"/>
    </source>
</evidence>
<dbReference type="InterPro" id="IPR051147">
    <property type="entry name" value="CFAP_domain-containing"/>
</dbReference>
<keyword evidence="5" id="KW-1185">Reference proteome</keyword>
<keyword evidence="1 2" id="KW-0175">Coiled coil</keyword>
<feature type="domain" description="DUF4200" evidence="3">
    <location>
        <begin position="9"/>
        <end position="126"/>
    </location>
</feature>
<dbReference type="Pfam" id="PF13863">
    <property type="entry name" value="DUF4200"/>
    <property type="match status" value="1"/>
</dbReference>
<dbReference type="EMBL" id="VWZD01005508">
    <property type="protein sequence ID" value="NXG04403.1"/>
    <property type="molecule type" value="Genomic_DNA"/>
</dbReference>
<comment type="caution">
    <text evidence="4">The sequence shown here is derived from an EMBL/GenBank/DDBJ whole genome shotgun (WGS) entry which is preliminary data.</text>
</comment>
<evidence type="ECO:0000256" key="1">
    <source>
        <dbReference type="ARBA" id="ARBA00023054"/>
    </source>
</evidence>
<organism evidence="4 5">
    <name type="scientific">Sakesphorus luctuosus</name>
    <dbReference type="NCBI Taxonomy" id="419690"/>
    <lineage>
        <taxon>Eukaryota</taxon>
        <taxon>Metazoa</taxon>
        <taxon>Chordata</taxon>
        <taxon>Craniata</taxon>
        <taxon>Vertebrata</taxon>
        <taxon>Euteleostomi</taxon>
        <taxon>Archelosauria</taxon>
        <taxon>Archosauria</taxon>
        <taxon>Dinosauria</taxon>
        <taxon>Saurischia</taxon>
        <taxon>Theropoda</taxon>
        <taxon>Coelurosauria</taxon>
        <taxon>Aves</taxon>
        <taxon>Neognathae</taxon>
        <taxon>Neoaves</taxon>
        <taxon>Telluraves</taxon>
        <taxon>Australaves</taxon>
        <taxon>Passeriformes</taxon>
        <taxon>Thamnophilidae</taxon>
        <taxon>Sakesphorus</taxon>
    </lineage>
</organism>